<keyword evidence="2" id="KW-1185">Reference proteome</keyword>
<dbReference type="RefSeq" id="WP_048513550.1">
    <property type="nucleotide sequence ID" value="NZ_LEKT01000008.1"/>
</dbReference>
<dbReference type="EMBL" id="LEKT01000008">
    <property type="protein sequence ID" value="KMO87207.1"/>
    <property type="molecule type" value="Genomic_DNA"/>
</dbReference>
<reference evidence="1 2" key="1">
    <citation type="submission" date="2015-06" db="EMBL/GenBank/DDBJ databases">
        <title>Draft genome sequence of beer spoilage bacterium Megasphaera cerevisiae type strain 20462.</title>
        <authorList>
            <person name="Kutumbaka K."/>
            <person name="Pasmowitz J."/>
            <person name="Mategko J."/>
            <person name="Reyes D."/>
            <person name="Friedrich A."/>
            <person name="Han S."/>
            <person name="Martens-Habbena W."/>
            <person name="Neal-McKinney J."/>
            <person name="Janagama H.K."/>
            <person name="Nadala C."/>
            <person name="Samadpour M."/>
        </authorList>
    </citation>
    <scope>NUCLEOTIDE SEQUENCE [LARGE SCALE GENOMIC DNA]</scope>
    <source>
        <strain evidence="1 2">DSM 20462</strain>
    </source>
</reference>
<dbReference type="PATRIC" id="fig|1122219.3.peg.3110"/>
<gene>
    <name evidence="1" type="ORF">AB840_04030</name>
</gene>
<protein>
    <submittedName>
        <fullName evidence="1">Uncharacterized protein</fullName>
    </submittedName>
</protein>
<proteinExistence type="predicted"/>
<accession>A0A0J6WZA2</accession>
<organism evidence="1 2">
    <name type="scientific">Megasphaera cerevisiae DSM 20462</name>
    <dbReference type="NCBI Taxonomy" id="1122219"/>
    <lineage>
        <taxon>Bacteria</taxon>
        <taxon>Bacillati</taxon>
        <taxon>Bacillota</taxon>
        <taxon>Negativicutes</taxon>
        <taxon>Veillonellales</taxon>
        <taxon>Veillonellaceae</taxon>
        <taxon>Megasphaera</taxon>
    </lineage>
</organism>
<sequence length="68" mass="7720">MKITVTMAAKIMNKGPQFVRIGVQRNLLPFGIAMKQKGSSRFDYFINPNQLAEYLGISLDELKRRCAT</sequence>
<dbReference type="OrthoDB" id="2063024at2"/>
<dbReference type="AlphaFoldDB" id="A0A0J6WZA2"/>
<dbReference type="InParanoid" id="A0A0J6WZA2"/>
<comment type="caution">
    <text evidence="1">The sequence shown here is derived from an EMBL/GenBank/DDBJ whole genome shotgun (WGS) entry which is preliminary data.</text>
</comment>
<evidence type="ECO:0000313" key="1">
    <source>
        <dbReference type="EMBL" id="KMO87207.1"/>
    </source>
</evidence>
<evidence type="ECO:0000313" key="2">
    <source>
        <dbReference type="Proteomes" id="UP000036503"/>
    </source>
</evidence>
<dbReference type="Proteomes" id="UP000036503">
    <property type="component" value="Unassembled WGS sequence"/>
</dbReference>
<name>A0A0J6WZA2_9FIRM</name>